<keyword evidence="1" id="KW-0808">Transferase</keyword>
<keyword evidence="2" id="KW-0548">Nucleotidyltransferase</keyword>
<protein>
    <recommendedName>
        <fullName evidence="7">Reverse transcriptase RNase H-like domain-containing protein</fullName>
    </recommendedName>
</protein>
<evidence type="ECO:0000313" key="8">
    <source>
        <dbReference type="EMBL" id="WMV50889.1"/>
    </source>
</evidence>
<accession>A0AAF0USD8</accession>
<dbReference type="GO" id="GO:0003964">
    <property type="term" value="F:RNA-directed DNA polymerase activity"/>
    <property type="evidence" value="ECO:0007669"/>
    <property type="project" value="UniProtKB-KW"/>
</dbReference>
<dbReference type="Gene3D" id="3.30.70.270">
    <property type="match status" value="1"/>
</dbReference>
<dbReference type="SUPFAM" id="SSF56672">
    <property type="entry name" value="DNA/RNA polymerases"/>
    <property type="match status" value="1"/>
</dbReference>
<evidence type="ECO:0000259" key="7">
    <source>
        <dbReference type="Pfam" id="PF17917"/>
    </source>
</evidence>
<evidence type="ECO:0000313" key="9">
    <source>
        <dbReference type="Proteomes" id="UP001234989"/>
    </source>
</evidence>
<evidence type="ECO:0000256" key="4">
    <source>
        <dbReference type="ARBA" id="ARBA00022759"/>
    </source>
</evidence>
<evidence type="ECO:0000256" key="3">
    <source>
        <dbReference type="ARBA" id="ARBA00022722"/>
    </source>
</evidence>
<dbReference type="PANTHER" id="PTHR34072">
    <property type="entry name" value="ENZYMATIC POLYPROTEIN-RELATED"/>
    <property type="match status" value="1"/>
</dbReference>
<evidence type="ECO:0000256" key="5">
    <source>
        <dbReference type="ARBA" id="ARBA00022801"/>
    </source>
</evidence>
<dbReference type="InterPro" id="IPR041373">
    <property type="entry name" value="RT_RNaseH"/>
</dbReference>
<keyword evidence="5" id="KW-0378">Hydrolase</keyword>
<evidence type="ECO:0000256" key="1">
    <source>
        <dbReference type="ARBA" id="ARBA00022679"/>
    </source>
</evidence>
<name>A0AAF0USD8_SOLVR</name>
<organism evidence="8 9">
    <name type="scientific">Solanum verrucosum</name>
    <dbReference type="NCBI Taxonomy" id="315347"/>
    <lineage>
        <taxon>Eukaryota</taxon>
        <taxon>Viridiplantae</taxon>
        <taxon>Streptophyta</taxon>
        <taxon>Embryophyta</taxon>
        <taxon>Tracheophyta</taxon>
        <taxon>Spermatophyta</taxon>
        <taxon>Magnoliopsida</taxon>
        <taxon>eudicotyledons</taxon>
        <taxon>Gunneridae</taxon>
        <taxon>Pentapetalae</taxon>
        <taxon>asterids</taxon>
        <taxon>lamiids</taxon>
        <taxon>Solanales</taxon>
        <taxon>Solanaceae</taxon>
        <taxon>Solanoideae</taxon>
        <taxon>Solaneae</taxon>
        <taxon>Solanum</taxon>
    </lineage>
</organism>
<dbReference type="GO" id="GO:0004519">
    <property type="term" value="F:endonuclease activity"/>
    <property type="evidence" value="ECO:0007669"/>
    <property type="project" value="UniProtKB-KW"/>
</dbReference>
<feature type="domain" description="Reverse transcriptase RNase H-like" evidence="7">
    <location>
        <begin position="68"/>
        <end position="140"/>
    </location>
</feature>
<dbReference type="InterPro" id="IPR043502">
    <property type="entry name" value="DNA/RNA_pol_sf"/>
</dbReference>
<keyword evidence="3" id="KW-0540">Nuclease</keyword>
<dbReference type="Proteomes" id="UP001234989">
    <property type="component" value="Chromosome 10"/>
</dbReference>
<dbReference type="AlphaFoldDB" id="A0AAF0USD8"/>
<keyword evidence="9" id="KW-1185">Reference proteome</keyword>
<dbReference type="Pfam" id="PF17917">
    <property type="entry name" value="RT_RNaseH"/>
    <property type="match status" value="1"/>
</dbReference>
<evidence type="ECO:0000256" key="6">
    <source>
        <dbReference type="ARBA" id="ARBA00022918"/>
    </source>
</evidence>
<keyword evidence="4" id="KW-0255">Endonuclease</keyword>
<dbReference type="PANTHER" id="PTHR34072:SF59">
    <property type="entry name" value="CCHC-TYPE INTEGRASE"/>
    <property type="match status" value="1"/>
</dbReference>
<gene>
    <name evidence="8" type="ORF">MTR67_044274</name>
</gene>
<keyword evidence="6" id="KW-0695">RNA-directed DNA polymerase</keyword>
<reference evidence="8" key="1">
    <citation type="submission" date="2023-08" db="EMBL/GenBank/DDBJ databases">
        <title>A de novo genome assembly of Solanum verrucosum Schlechtendal, a Mexican diploid species geographically isolated from the other diploid A-genome species in potato relatives.</title>
        <authorList>
            <person name="Hosaka K."/>
        </authorList>
    </citation>
    <scope>NUCLEOTIDE SEQUENCE</scope>
    <source>
        <tissue evidence="8">Young leaves</tissue>
    </source>
</reference>
<evidence type="ECO:0000256" key="2">
    <source>
        <dbReference type="ARBA" id="ARBA00022695"/>
    </source>
</evidence>
<proteinExistence type="predicted"/>
<dbReference type="GO" id="GO:0016787">
    <property type="term" value="F:hydrolase activity"/>
    <property type="evidence" value="ECO:0007669"/>
    <property type="project" value="UniProtKB-KW"/>
</dbReference>
<dbReference type="InterPro" id="IPR043128">
    <property type="entry name" value="Rev_trsase/Diguanyl_cyclase"/>
</dbReference>
<sequence length="146" mass="16816">MSLINCVFKPFLDSFFIVFIDNILVYSKSKGEHADHLRIVIGVLGKQKLYAKFSNCESPIMILPVEGKYYIIYWDASHSALGALLMNDKNVIAYASRQLKGHDRNYPTHDLELAVVVFSLKLWRHYLYGVKCEVFTDHDSKLHAFT</sequence>
<dbReference type="EMBL" id="CP133621">
    <property type="protein sequence ID" value="WMV50889.1"/>
    <property type="molecule type" value="Genomic_DNA"/>
</dbReference>